<keyword evidence="1" id="KW-0732">Signal</keyword>
<evidence type="ECO:0000313" key="2">
    <source>
        <dbReference type="EMBL" id="MEL0658815.1"/>
    </source>
</evidence>
<evidence type="ECO:0000256" key="1">
    <source>
        <dbReference type="SAM" id="SignalP"/>
    </source>
</evidence>
<name>A0ABU9HAA3_9GAMM</name>
<feature type="chain" id="PRO_5046002591" description="DUF3352 domain-containing protein" evidence="1">
    <location>
        <begin position="20"/>
        <end position="582"/>
    </location>
</feature>
<organism evidence="2 3">
    <name type="scientific">Psychromonas arctica</name>
    <dbReference type="NCBI Taxonomy" id="168275"/>
    <lineage>
        <taxon>Bacteria</taxon>
        <taxon>Pseudomonadati</taxon>
        <taxon>Pseudomonadota</taxon>
        <taxon>Gammaproteobacteria</taxon>
        <taxon>Alteromonadales</taxon>
        <taxon>Psychromonadaceae</taxon>
        <taxon>Psychromonas</taxon>
    </lineage>
</organism>
<accession>A0ABU9HAA3</accession>
<feature type="signal peptide" evidence="1">
    <location>
        <begin position="1"/>
        <end position="19"/>
    </location>
</feature>
<sequence length="582" mass="64624">MKKLLIPVALVALAGAAYLYQQQQPQQTEQPAYNVLNYVPADTAIFTGQLTPFPIKDYLTSIPSFDSQKEILLSEILEEESPAINFAQNILSTYQDALKNPEILSTNFGLADEIRAYFYTIGLLPVFKAEIANPQVLWDFLDKNEKETGFNHIQGKLNEQTYRLYRLTDDSVDADKTINLIIAENNGILTLTITTKGVSEQLLSTALGLTKPVNPISDTSIISDTAKQHNLSKSNIGFINHVEIIKGLTTTDGNLIAKQITELMKEESNESLTMIQNEVCHREFNSIAQNWPRTVFGYTKMDITKEETTMGMSTIIESKNKVILDSLQALRGYIPAYVQGYENKIASIGIAFNVSNLSGSLANIFTDLVTPSYQCLPLHIVQQEIAKGSKPLGIVGMFANMATGIQGLSATIFDYKIKRSDTDTKKVEHLNIDALIAVHAESPKTTFDTLKMMVPGLSQLSLTVDGPSVSLKSMIPFPPEFKEDPQVAIRGNHFVIYNGEIAKKEAENLSNEKLSANGLYRMAFDLSKMMSPIINEIEKAEEDDLPPEVKNLLNYEIRVDTNADINSEGIRFDVTFNTKPAK</sequence>
<keyword evidence="3" id="KW-1185">Reference proteome</keyword>
<evidence type="ECO:0008006" key="4">
    <source>
        <dbReference type="Google" id="ProtNLM"/>
    </source>
</evidence>
<dbReference type="EMBL" id="JBAKBA010000011">
    <property type="protein sequence ID" value="MEL0658815.1"/>
    <property type="molecule type" value="Genomic_DNA"/>
</dbReference>
<gene>
    <name evidence="2" type="ORF">V6255_06625</name>
</gene>
<dbReference type="RefSeq" id="WP_341627443.1">
    <property type="nucleotide sequence ID" value="NZ_JBAKBA010000011.1"/>
</dbReference>
<comment type="caution">
    <text evidence="2">The sequence shown here is derived from an EMBL/GenBank/DDBJ whole genome shotgun (WGS) entry which is preliminary data.</text>
</comment>
<protein>
    <recommendedName>
        <fullName evidence="4">DUF3352 domain-containing protein</fullName>
    </recommendedName>
</protein>
<proteinExistence type="predicted"/>
<evidence type="ECO:0000313" key="3">
    <source>
        <dbReference type="Proteomes" id="UP001366060"/>
    </source>
</evidence>
<reference evidence="2 3" key="1">
    <citation type="submission" date="2024-02" db="EMBL/GenBank/DDBJ databases">
        <title>Bacteria isolated from the canopy kelp, Nereocystis luetkeana.</title>
        <authorList>
            <person name="Pfister C.A."/>
            <person name="Younker I.T."/>
            <person name="Light S.H."/>
        </authorList>
    </citation>
    <scope>NUCLEOTIDE SEQUENCE [LARGE SCALE GENOMIC DNA]</scope>
    <source>
        <strain evidence="2 3">TI.2.07</strain>
    </source>
</reference>
<dbReference type="Proteomes" id="UP001366060">
    <property type="component" value="Unassembled WGS sequence"/>
</dbReference>